<dbReference type="OrthoDB" id="672896at2"/>
<evidence type="ECO:0000313" key="2">
    <source>
        <dbReference type="EMBL" id="RKR81573.1"/>
    </source>
</evidence>
<comment type="caution">
    <text evidence="2">The sequence shown here is derived from an EMBL/GenBank/DDBJ whole genome shotgun (WGS) entry which is preliminary data.</text>
</comment>
<keyword evidence="3" id="KW-1185">Reference proteome</keyword>
<evidence type="ECO:0008006" key="4">
    <source>
        <dbReference type="Google" id="ProtNLM"/>
    </source>
</evidence>
<feature type="signal peptide" evidence="1">
    <location>
        <begin position="1"/>
        <end position="21"/>
    </location>
</feature>
<dbReference type="Proteomes" id="UP000268007">
    <property type="component" value="Unassembled WGS sequence"/>
</dbReference>
<evidence type="ECO:0000256" key="1">
    <source>
        <dbReference type="SAM" id="SignalP"/>
    </source>
</evidence>
<gene>
    <name evidence="2" type="ORF">BDD43_1722</name>
</gene>
<reference evidence="2 3" key="1">
    <citation type="submission" date="2018-10" db="EMBL/GenBank/DDBJ databases">
        <title>Genomic Encyclopedia of Archaeal and Bacterial Type Strains, Phase II (KMG-II): from individual species to whole genera.</title>
        <authorList>
            <person name="Goeker M."/>
        </authorList>
    </citation>
    <scope>NUCLEOTIDE SEQUENCE [LARGE SCALE GENOMIC DNA]</scope>
    <source>
        <strain evidence="2 3">DSM 18602</strain>
    </source>
</reference>
<evidence type="ECO:0000313" key="3">
    <source>
        <dbReference type="Proteomes" id="UP000268007"/>
    </source>
</evidence>
<dbReference type="RefSeq" id="WP_121197259.1">
    <property type="nucleotide sequence ID" value="NZ_RBKU01000001.1"/>
</dbReference>
<feature type="chain" id="PRO_5019857410" description="Lipocalin-like protein" evidence="1">
    <location>
        <begin position="22"/>
        <end position="131"/>
    </location>
</feature>
<name>A0A495IYJ1_9SPHI</name>
<keyword evidence="1" id="KW-0732">Signal</keyword>
<organism evidence="2 3">
    <name type="scientific">Mucilaginibacter gracilis</name>
    <dbReference type="NCBI Taxonomy" id="423350"/>
    <lineage>
        <taxon>Bacteria</taxon>
        <taxon>Pseudomonadati</taxon>
        <taxon>Bacteroidota</taxon>
        <taxon>Sphingobacteriia</taxon>
        <taxon>Sphingobacteriales</taxon>
        <taxon>Sphingobacteriaceae</taxon>
        <taxon>Mucilaginibacter</taxon>
    </lineage>
</organism>
<dbReference type="PROSITE" id="PS51257">
    <property type="entry name" value="PROKAR_LIPOPROTEIN"/>
    <property type="match status" value="1"/>
</dbReference>
<dbReference type="SUPFAM" id="SSF110296">
    <property type="entry name" value="Oligoxyloglucan reducing end-specific cellobiohydrolase"/>
    <property type="match status" value="1"/>
</dbReference>
<accession>A0A495IYJ1</accession>
<sequence length="131" mass="14017">MKTRLLLFLISILFLATSCTKQNDVTPNQTILTTALASSWTTTDGGKTFSTFINTPEIDSYQNKYGGVLVYATYDGGASYEQVPEVYNGVAYSFTYSKGQVEIDIQSANGVTAITPPGSIGIKIVLIASAP</sequence>
<protein>
    <recommendedName>
        <fullName evidence="4">Lipocalin-like protein</fullName>
    </recommendedName>
</protein>
<dbReference type="AlphaFoldDB" id="A0A495IYJ1"/>
<proteinExistence type="predicted"/>
<dbReference type="EMBL" id="RBKU01000001">
    <property type="protein sequence ID" value="RKR81573.1"/>
    <property type="molecule type" value="Genomic_DNA"/>
</dbReference>